<dbReference type="InterPro" id="IPR045249">
    <property type="entry name" value="HARBI1-like"/>
</dbReference>
<reference evidence="9" key="2">
    <citation type="journal article" date="2023" name="Science">
        <title>Genomic signatures of disease resistance in endangered staghorn corals.</title>
        <authorList>
            <person name="Vollmer S.V."/>
            <person name="Selwyn J.D."/>
            <person name="Despard B.A."/>
            <person name="Roesel C.L."/>
        </authorList>
    </citation>
    <scope>NUCLEOTIDE SEQUENCE</scope>
    <source>
        <strain evidence="9">K2</strain>
    </source>
</reference>
<accession>A0AAD9QIY0</accession>
<gene>
    <name evidence="9" type="ORF">P5673_015125</name>
</gene>
<protein>
    <recommendedName>
        <fullName evidence="8">DDE Tnp4 domain-containing protein</fullName>
    </recommendedName>
</protein>
<evidence type="ECO:0000256" key="2">
    <source>
        <dbReference type="ARBA" id="ARBA00004123"/>
    </source>
</evidence>
<organism evidence="9 10">
    <name type="scientific">Acropora cervicornis</name>
    <name type="common">Staghorn coral</name>
    <dbReference type="NCBI Taxonomy" id="6130"/>
    <lineage>
        <taxon>Eukaryota</taxon>
        <taxon>Metazoa</taxon>
        <taxon>Cnidaria</taxon>
        <taxon>Anthozoa</taxon>
        <taxon>Hexacorallia</taxon>
        <taxon>Scleractinia</taxon>
        <taxon>Astrocoeniina</taxon>
        <taxon>Acroporidae</taxon>
        <taxon>Acropora</taxon>
    </lineage>
</organism>
<dbReference type="Proteomes" id="UP001249851">
    <property type="component" value="Unassembled WGS sequence"/>
</dbReference>
<evidence type="ECO:0000259" key="8">
    <source>
        <dbReference type="Pfam" id="PF13359"/>
    </source>
</evidence>
<evidence type="ECO:0000256" key="5">
    <source>
        <dbReference type="ARBA" id="ARBA00022723"/>
    </source>
</evidence>
<evidence type="ECO:0000256" key="4">
    <source>
        <dbReference type="ARBA" id="ARBA00022722"/>
    </source>
</evidence>
<keyword evidence="7" id="KW-0539">Nucleus</keyword>
<dbReference type="GO" id="GO:0004518">
    <property type="term" value="F:nuclease activity"/>
    <property type="evidence" value="ECO:0007669"/>
    <property type="project" value="UniProtKB-KW"/>
</dbReference>
<evidence type="ECO:0000256" key="7">
    <source>
        <dbReference type="ARBA" id="ARBA00023242"/>
    </source>
</evidence>
<proteinExistence type="inferred from homology"/>
<dbReference type="Pfam" id="PF13359">
    <property type="entry name" value="DDE_Tnp_4"/>
    <property type="match status" value="1"/>
</dbReference>
<comment type="caution">
    <text evidence="9">The sequence shown here is derived from an EMBL/GenBank/DDBJ whole genome shotgun (WGS) entry which is preliminary data.</text>
</comment>
<dbReference type="InterPro" id="IPR027806">
    <property type="entry name" value="HARBI1_dom"/>
</dbReference>
<dbReference type="EMBL" id="JARQWQ010000031">
    <property type="protein sequence ID" value="KAK2561745.1"/>
    <property type="molecule type" value="Genomic_DNA"/>
</dbReference>
<keyword evidence="10" id="KW-1185">Reference proteome</keyword>
<dbReference type="GO" id="GO:0046872">
    <property type="term" value="F:metal ion binding"/>
    <property type="evidence" value="ECO:0007669"/>
    <property type="project" value="UniProtKB-KW"/>
</dbReference>
<name>A0AAD9QIY0_ACRCE</name>
<dbReference type="AlphaFoldDB" id="A0AAD9QIY0"/>
<comment type="subcellular location">
    <subcellularLocation>
        <location evidence="2">Nucleus</location>
    </subcellularLocation>
</comment>
<evidence type="ECO:0000256" key="6">
    <source>
        <dbReference type="ARBA" id="ARBA00022801"/>
    </source>
</evidence>
<keyword evidence="5" id="KW-0479">Metal-binding</keyword>
<evidence type="ECO:0000256" key="1">
    <source>
        <dbReference type="ARBA" id="ARBA00001968"/>
    </source>
</evidence>
<comment type="similarity">
    <text evidence="3">Belongs to the HARBI1 family.</text>
</comment>
<dbReference type="PANTHER" id="PTHR22930:SF85">
    <property type="entry name" value="GH03217P-RELATED"/>
    <property type="match status" value="1"/>
</dbReference>
<keyword evidence="4" id="KW-0540">Nuclease</keyword>
<sequence>MVAESEGVNLMLVLTLMEADDSVVENEMLLGDNDSTLLFTAVIPFMRRNLNRVEGFFTDTLPTYSMDEFKGHFRMTKGTCEALVREIVATGNIPVGNRFGRKSIDPTKQVMIYLWCMANQEVTRLVADRFNVTLSSVTRILERVTKALLRLRRQQKFNKAHSSLRQTVQRAIGLLKGRWRKVLYLDHLDVKLMAKLIMAACVLHNFCLMLDDYDNSYFLPGDGNNADDDDGGDAGLRAIQQQRIAEGKRNDLMDVLCM</sequence>
<evidence type="ECO:0000256" key="3">
    <source>
        <dbReference type="ARBA" id="ARBA00006958"/>
    </source>
</evidence>
<dbReference type="PANTHER" id="PTHR22930">
    <property type="match status" value="1"/>
</dbReference>
<reference evidence="9" key="1">
    <citation type="journal article" date="2023" name="G3 (Bethesda)">
        <title>Whole genome assembly and annotation of the endangered Caribbean coral Acropora cervicornis.</title>
        <authorList>
            <person name="Selwyn J.D."/>
            <person name="Vollmer S.V."/>
        </authorList>
    </citation>
    <scope>NUCLEOTIDE SEQUENCE</scope>
    <source>
        <strain evidence="9">K2</strain>
    </source>
</reference>
<feature type="domain" description="DDE Tnp4" evidence="8">
    <location>
        <begin position="152"/>
        <end position="205"/>
    </location>
</feature>
<comment type="cofactor">
    <cofactor evidence="1">
        <name>a divalent metal cation</name>
        <dbReference type="ChEBI" id="CHEBI:60240"/>
    </cofactor>
</comment>
<evidence type="ECO:0000313" key="10">
    <source>
        <dbReference type="Proteomes" id="UP001249851"/>
    </source>
</evidence>
<keyword evidence="6" id="KW-0378">Hydrolase</keyword>
<evidence type="ECO:0000313" key="9">
    <source>
        <dbReference type="EMBL" id="KAK2561745.1"/>
    </source>
</evidence>
<dbReference type="GO" id="GO:0005634">
    <property type="term" value="C:nucleus"/>
    <property type="evidence" value="ECO:0007669"/>
    <property type="project" value="UniProtKB-SubCell"/>
</dbReference>
<dbReference type="GO" id="GO:0016787">
    <property type="term" value="F:hydrolase activity"/>
    <property type="evidence" value="ECO:0007669"/>
    <property type="project" value="UniProtKB-KW"/>
</dbReference>